<evidence type="ECO:0000259" key="3">
    <source>
        <dbReference type="Pfam" id="PF13458"/>
    </source>
</evidence>
<comment type="similarity">
    <text evidence="1">Belongs to the leucine-binding protein family.</text>
</comment>
<dbReference type="Pfam" id="PF13458">
    <property type="entry name" value="Peripla_BP_6"/>
    <property type="match status" value="1"/>
</dbReference>
<feature type="domain" description="Leucine-binding protein" evidence="3">
    <location>
        <begin position="39"/>
        <end position="396"/>
    </location>
</feature>
<dbReference type="InterPro" id="IPR028081">
    <property type="entry name" value="Leu-bd"/>
</dbReference>
<evidence type="ECO:0000256" key="2">
    <source>
        <dbReference type="ARBA" id="ARBA00022729"/>
    </source>
</evidence>
<dbReference type="EMBL" id="BHZD01000001">
    <property type="protein sequence ID" value="GCD46592.1"/>
    <property type="molecule type" value="Genomic_DNA"/>
</dbReference>
<accession>A0A401WBC0</accession>
<dbReference type="PROSITE" id="PS51257">
    <property type="entry name" value="PROKAR_LIPOPROTEIN"/>
    <property type="match status" value="1"/>
</dbReference>
<dbReference type="AlphaFoldDB" id="A0A401WBC0"/>
<organism evidence="4 5">
    <name type="scientific">Streptomyces paromomycinus</name>
    <name type="common">Streptomyces rimosus subsp. paromomycinus</name>
    <dbReference type="NCBI Taxonomy" id="92743"/>
    <lineage>
        <taxon>Bacteria</taxon>
        <taxon>Bacillati</taxon>
        <taxon>Actinomycetota</taxon>
        <taxon>Actinomycetes</taxon>
        <taxon>Kitasatosporales</taxon>
        <taxon>Streptomycetaceae</taxon>
        <taxon>Streptomyces</taxon>
    </lineage>
</organism>
<gene>
    <name evidence="4" type="ORF">GKJPGBOP_06343</name>
</gene>
<evidence type="ECO:0000313" key="4">
    <source>
        <dbReference type="EMBL" id="GCD46592.1"/>
    </source>
</evidence>
<dbReference type="Gene3D" id="3.40.50.2300">
    <property type="match status" value="2"/>
</dbReference>
<evidence type="ECO:0000256" key="1">
    <source>
        <dbReference type="ARBA" id="ARBA00010062"/>
    </source>
</evidence>
<dbReference type="InterPro" id="IPR028082">
    <property type="entry name" value="Peripla_BP_I"/>
</dbReference>
<dbReference type="CDD" id="cd06342">
    <property type="entry name" value="PBP1_ABC_LIVBP-like"/>
    <property type="match status" value="1"/>
</dbReference>
<comment type="caution">
    <text evidence="4">The sequence shown here is derived from an EMBL/GenBank/DDBJ whole genome shotgun (WGS) entry which is preliminary data.</text>
</comment>
<evidence type="ECO:0000313" key="5">
    <source>
        <dbReference type="Proteomes" id="UP000286746"/>
    </source>
</evidence>
<dbReference type="Proteomes" id="UP000286746">
    <property type="component" value="Unassembled WGS sequence"/>
</dbReference>
<dbReference type="PANTHER" id="PTHR47151">
    <property type="entry name" value="LEU/ILE/VAL-BINDING ABC TRANSPORTER SUBUNIT"/>
    <property type="match status" value="1"/>
</dbReference>
<keyword evidence="2" id="KW-0732">Signal</keyword>
<dbReference type="SUPFAM" id="SSF53822">
    <property type="entry name" value="Periplasmic binding protein-like I"/>
    <property type="match status" value="1"/>
</dbReference>
<sequence>MRHHSLLILTTAVTAGALTLSACGSRGDDKKGGEGSKTSVTIGLDAPITGELSALGLGIRNSAQLAVDNANKAGEIKGVEFELEPLDDKAQANVGQQNATKLAGDKDVLGIVGPLNSSVAQSMQQVAQQNGVVLISPANTTPDLTQGKDWKQDKRVRQFSTYFRTATTDEVQGAFDGQFAWEKAKFKNAYVIDDQKTYGAGLAASFRTQFTKLGGKVVGSEHVNPEDRDFKAVVAKVKAAKPDVVFYGGEYPASGPLSQQLKDGGVTVPLMGGDGMYSADYIKLNKKAQGDYASSVGKPVEQLASAKKFIEDYQAAGYKDRYEAYGGSSYDATWALIQAVKKVVADNGGKLPSDARKKVVEAMNQVSFDGVTGHVSFDKYGDTTNTMITAYQVDQGKWAARFSAEFKKFDKAGKS</sequence>
<dbReference type="PANTHER" id="PTHR47151:SF2">
    <property type="entry name" value="AMINO ACID BINDING PROTEIN"/>
    <property type="match status" value="1"/>
</dbReference>
<reference evidence="4 5" key="1">
    <citation type="submission" date="2018-11" db="EMBL/GenBank/DDBJ databases">
        <title>Whole genome sequence of Streptomyces paromomycinus NBRC 15454(T).</title>
        <authorList>
            <person name="Komaki H."/>
            <person name="Tamura T."/>
        </authorList>
    </citation>
    <scope>NUCLEOTIDE SEQUENCE [LARGE SCALE GENOMIC DNA]</scope>
    <source>
        <strain evidence="4 5">NBRC 15454</strain>
    </source>
</reference>
<name>A0A401WBC0_STREY</name>
<keyword evidence="5" id="KW-1185">Reference proteome</keyword>
<proteinExistence type="inferred from homology"/>
<protein>
    <submittedName>
        <fullName evidence="4">Branched chain amino acid ABC transporter substrate-binding protein</fullName>
    </submittedName>
</protein>